<dbReference type="OrthoDB" id="9811743at2"/>
<dbReference type="CDD" id="cd05262">
    <property type="entry name" value="SDR_a7"/>
    <property type="match status" value="1"/>
</dbReference>
<dbReference type="RefSeq" id="WP_065903094.1">
    <property type="nucleotide sequence ID" value="NZ_CP014912.1"/>
</dbReference>
<feature type="domain" description="NAD-dependent epimerase/dehydratase" evidence="1">
    <location>
        <begin position="3"/>
        <end position="224"/>
    </location>
</feature>
<evidence type="ECO:0000313" key="3">
    <source>
        <dbReference type="Proteomes" id="UP000093267"/>
    </source>
</evidence>
<dbReference type="AlphaFoldDB" id="A0A1B2J0R4"/>
<name>A0A1B2J0R4_9LACO</name>
<keyword evidence="3" id="KW-1185">Reference proteome</keyword>
<dbReference type="InterPro" id="IPR036291">
    <property type="entry name" value="NAD(P)-bd_dom_sf"/>
</dbReference>
<dbReference type="GO" id="GO:0005737">
    <property type="term" value="C:cytoplasm"/>
    <property type="evidence" value="ECO:0007669"/>
    <property type="project" value="TreeGrafter"/>
</dbReference>
<dbReference type="Proteomes" id="UP000093267">
    <property type="component" value="Chromosome"/>
</dbReference>
<sequence>MNIFITGGTGFIGSELTKNLIAHGHHVTALTRSDASAAVATANGAIPVMGDITSLDLISQQATQADAIIHLAFDLRFPKPGTPFEDTPSGQDQAFIKTVGDALSGTPKPFVITSALGQLPADPMPTEKTAAVLDDPAFARSDRSASERLALDYAAKGVTTCIVRPAPTVHGETAHGFAAELEHLAVENKSAAYIAGKHWASVHVADIADLYRLAVEKGLPGHVYHGIGEQSLAIKDIAALIGQENQLPVKESSVADAPATFGWLSPFVSRDIWGSSSLTQQELDWTPQGIGLLQAIKNGHPES</sequence>
<dbReference type="Pfam" id="PF01370">
    <property type="entry name" value="Epimerase"/>
    <property type="match status" value="1"/>
</dbReference>
<dbReference type="GO" id="GO:0004029">
    <property type="term" value="F:aldehyde dehydrogenase (NAD+) activity"/>
    <property type="evidence" value="ECO:0007669"/>
    <property type="project" value="TreeGrafter"/>
</dbReference>
<dbReference type="EMBL" id="CP014924">
    <property type="protein sequence ID" value="ANZ67887.1"/>
    <property type="molecule type" value="Genomic_DNA"/>
</dbReference>
<dbReference type="InterPro" id="IPR001509">
    <property type="entry name" value="Epimerase_deHydtase"/>
</dbReference>
<evidence type="ECO:0000313" key="2">
    <source>
        <dbReference type="EMBL" id="ANZ67887.1"/>
    </source>
</evidence>
<proteinExistence type="predicted"/>
<organism evidence="2 3">
    <name type="scientific">Secundilactobacillus paracollinoides</name>
    <dbReference type="NCBI Taxonomy" id="240427"/>
    <lineage>
        <taxon>Bacteria</taxon>
        <taxon>Bacillati</taxon>
        <taxon>Bacillota</taxon>
        <taxon>Bacilli</taxon>
        <taxon>Lactobacillales</taxon>
        <taxon>Lactobacillaceae</taxon>
        <taxon>Secundilactobacillus</taxon>
    </lineage>
</organism>
<protein>
    <recommendedName>
        <fullName evidence="1">NAD-dependent epimerase/dehydratase domain-containing protein</fullName>
    </recommendedName>
</protein>
<evidence type="ECO:0000259" key="1">
    <source>
        <dbReference type="Pfam" id="PF01370"/>
    </source>
</evidence>
<accession>A0A1B2J0R4</accession>
<dbReference type="InterPro" id="IPR051783">
    <property type="entry name" value="NAD(P)-dependent_oxidoreduct"/>
</dbReference>
<reference evidence="2 3" key="1">
    <citation type="submission" date="2016-03" db="EMBL/GenBank/DDBJ databases">
        <title>Pediococcus and Lactobacillus from brewery environment - whole genome sequencing and assembly.</title>
        <authorList>
            <person name="Behr J."/>
            <person name="Geissler A.J."/>
            <person name="Vogel R.F."/>
        </authorList>
    </citation>
    <scope>NUCLEOTIDE SEQUENCE [LARGE SCALE GENOMIC DNA]</scope>
    <source>
        <strain evidence="2 3">TMW 1.1995</strain>
    </source>
</reference>
<dbReference type="SUPFAM" id="SSF51735">
    <property type="entry name" value="NAD(P)-binding Rossmann-fold domains"/>
    <property type="match status" value="1"/>
</dbReference>
<dbReference type="Gene3D" id="3.40.50.720">
    <property type="entry name" value="NAD(P)-binding Rossmann-like Domain"/>
    <property type="match status" value="1"/>
</dbReference>
<gene>
    <name evidence="2" type="ORF">AYR63_12570</name>
</gene>
<dbReference type="PANTHER" id="PTHR48079">
    <property type="entry name" value="PROTEIN YEEZ"/>
    <property type="match status" value="1"/>
</dbReference>
<dbReference type="PANTHER" id="PTHR48079:SF9">
    <property type="entry name" value="PUTATIVE-RELATED"/>
    <property type="match status" value="1"/>
</dbReference>
<dbReference type="STRING" id="240427.AYR62_05665"/>